<gene>
    <name evidence="3" type="ORF">G9U52_01745</name>
</gene>
<dbReference type="Proteomes" id="UP001165962">
    <property type="component" value="Unassembled WGS sequence"/>
</dbReference>
<keyword evidence="1" id="KW-0233">DNA recombination</keyword>
<accession>A0ABX0IX97</accession>
<sequence>MMVRLLNPGGKSKNSIRSIAIDYATLNELKKHQRLINQEKMHLGEQYEDNGLVVCTSKGTLMSPRNLNRTWYRLLGKSELPKIRFHDLRHSHASLLMKLDQHPKIVQERLGHSSIRITLDTYSHVMPNMQQDAAQKIGSMLL</sequence>
<dbReference type="InterPro" id="IPR013762">
    <property type="entry name" value="Integrase-like_cat_sf"/>
</dbReference>
<evidence type="ECO:0000259" key="2">
    <source>
        <dbReference type="PROSITE" id="PS51898"/>
    </source>
</evidence>
<comment type="caution">
    <text evidence="3">The sequence shown here is derived from an EMBL/GenBank/DDBJ whole genome shotgun (WGS) entry which is preliminary data.</text>
</comment>
<organism evidence="3 4">
    <name type="scientific">Paenibacillus agricola</name>
    <dbReference type="NCBI Taxonomy" id="2716264"/>
    <lineage>
        <taxon>Bacteria</taxon>
        <taxon>Bacillati</taxon>
        <taxon>Bacillota</taxon>
        <taxon>Bacilli</taxon>
        <taxon>Bacillales</taxon>
        <taxon>Paenibacillaceae</taxon>
        <taxon>Paenibacillus</taxon>
    </lineage>
</organism>
<reference evidence="3" key="1">
    <citation type="submission" date="2020-03" db="EMBL/GenBank/DDBJ databases">
        <title>Draft sequencing of Paenibacilllus sp. S3N08.</title>
        <authorList>
            <person name="Kim D.-U."/>
        </authorList>
    </citation>
    <scope>NUCLEOTIDE SEQUENCE</scope>
    <source>
        <strain evidence="3">S3N08</strain>
    </source>
</reference>
<dbReference type="Gene3D" id="1.10.443.10">
    <property type="entry name" value="Intergrase catalytic core"/>
    <property type="match status" value="1"/>
</dbReference>
<dbReference type="Pfam" id="PF00589">
    <property type="entry name" value="Phage_integrase"/>
    <property type="match status" value="1"/>
</dbReference>
<dbReference type="PROSITE" id="PS51898">
    <property type="entry name" value="TYR_RECOMBINASE"/>
    <property type="match status" value="1"/>
</dbReference>
<dbReference type="InterPro" id="IPR011010">
    <property type="entry name" value="DNA_brk_join_enz"/>
</dbReference>
<name>A0ABX0IX97_9BACL</name>
<protein>
    <submittedName>
        <fullName evidence="3">Tyrosine-type recombinase/integrase</fullName>
    </submittedName>
</protein>
<dbReference type="InterPro" id="IPR002104">
    <property type="entry name" value="Integrase_catalytic"/>
</dbReference>
<evidence type="ECO:0000256" key="1">
    <source>
        <dbReference type="ARBA" id="ARBA00023172"/>
    </source>
</evidence>
<feature type="domain" description="Tyr recombinase" evidence="2">
    <location>
        <begin position="1"/>
        <end position="135"/>
    </location>
</feature>
<evidence type="ECO:0000313" key="4">
    <source>
        <dbReference type="Proteomes" id="UP001165962"/>
    </source>
</evidence>
<dbReference type="SUPFAM" id="SSF56349">
    <property type="entry name" value="DNA breaking-rejoining enzymes"/>
    <property type="match status" value="1"/>
</dbReference>
<evidence type="ECO:0000313" key="3">
    <source>
        <dbReference type="EMBL" id="NHN28550.1"/>
    </source>
</evidence>
<keyword evidence="4" id="KW-1185">Reference proteome</keyword>
<dbReference type="EMBL" id="JAAOIW010000001">
    <property type="protein sequence ID" value="NHN28550.1"/>
    <property type="molecule type" value="Genomic_DNA"/>
</dbReference>
<proteinExistence type="predicted"/>